<feature type="domain" description="B30.2/SPRY" evidence="3">
    <location>
        <begin position="1"/>
        <end position="173"/>
    </location>
</feature>
<feature type="compositionally biased region" description="Acidic residues" evidence="2">
    <location>
        <begin position="596"/>
        <end position="609"/>
    </location>
</feature>
<dbReference type="InterPro" id="IPR001870">
    <property type="entry name" value="B30.2/SPRY"/>
</dbReference>
<organism evidence="4 5">
    <name type="scientific">Durusdinium trenchii</name>
    <dbReference type="NCBI Taxonomy" id="1381693"/>
    <lineage>
        <taxon>Eukaryota</taxon>
        <taxon>Sar</taxon>
        <taxon>Alveolata</taxon>
        <taxon>Dinophyceae</taxon>
        <taxon>Suessiales</taxon>
        <taxon>Symbiodiniaceae</taxon>
        <taxon>Durusdinium</taxon>
    </lineage>
</organism>
<dbReference type="Gene3D" id="2.60.120.920">
    <property type="match status" value="1"/>
</dbReference>
<feature type="region of interest" description="Disordered" evidence="2">
    <location>
        <begin position="422"/>
        <end position="460"/>
    </location>
</feature>
<evidence type="ECO:0000313" key="4">
    <source>
        <dbReference type="EMBL" id="CAK9060423.1"/>
    </source>
</evidence>
<dbReference type="EMBL" id="CAXAMM010027224">
    <property type="protein sequence ID" value="CAK9060423.1"/>
    <property type="molecule type" value="Genomic_DNA"/>
</dbReference>
<evidence type="ECO:0000256" key="2">
    <source>
        <dbReference type="SAM" id="MobiDB-lite"/>
    </source>
</evidence>
<comment type="caution">
    <text evidence="4">The sequence shown here is derived from an EMBL/GenBank/DDBJ whole genome shotgun (WGS) entry which is preliminary data.</text>
</comment>
<dbReference type="InterPro" id="IPR013320">
    <property type="entry name" value="ConA-like_dom_sf"/>
</dbReference>
<keyword evidence="1" id="KW-0175">Coiled coil</keyword>
<feature type="compositionally biased region" description="Basic and acidic residues" evidence="2">
    <location>
        <begin position="585"/>
        <end position="595"/>
    </location>
</feature>
<gene>
    <name evidence="4" type="ORF">SCF082_LOCUS31831</name>
</gene>
<feature type="region of interest" description="Disordered" evidence="2">
    <location>
        <begin position="585"/>
        <end position="626"/>
    </location>
</feature>
<dbReference type="PANTHER" id="PTHR12381:SF56">
    <property type="entry name" value="B30.2_SPRY DOMAIN-CONTAINING PROTEIN-RELATED"/>
    <property type="match status" value="1"/>
</dbReference>
<dbReference type="PANTHER" id="PTHR12381">
    <property type="entry name" value="HETEROGENEOUS NUCLEAR RIBONUCLEOPROTEIN U FAMILY MEMBER"/>
    <property type="match status" value="1"/>
</dbReference>
<evidence type="ECO:0000256" key="1">
    <source>
        <dbReference type="SAM" id="Coils"/>
    </source>
</evidence>
<evidence type="ECO:0000259" key="3">
    <source>
        <dbReference type="PROSITE" id="PS50188"/>
    </source>
</evidence>
<proteinExistence type="predicted"/>
<accession>A0ABP0NAF9</accession>
<feature type="compositionally biased region" description="Acidic residues" evidence="2">
    <location>
        <begin position="426"/>
        <end position="447"/>
    </location>
</feature>
<dbReference type="InterPro" id="IPR043136">
    <property type="entry name" value="B30.2/SPRY_sf"/>
</dbReference>
<feature type="compositionally biased region" description="Basic and acidic residues" evidence="2">
    <location>
        <begin position="783"/>
        <end position="801"/>
    </location>
</feature>
<feature type="region of interest" description="Disordered" evidence="2">
    <location>
        <begin position="548"/>
        <end position="570"/>
    </location>
</feature>
<dbReference type="PROSITE" id="PS50188">
    <property type="entry name" value="B302_SPRY"/>
    <property type="match status" value="1"/>
</dbReference>
<sequence length="897" mass="101829">MVSSSGSSTLLMPLSDGGIRHLLAGARASVGLKAGRYLFEAKVLETHVQRQEDGAKPTPKHILRLGFSTKDSPLLMGGTTDVCFDMEGFLIQEGKRTPLGVGTRYGKGSVVGVLLNLDKKSPNAYTISLFKDGKRVCQPQALPDELHGKTLFPTINYRNVAVSVSFSGCQAALPFTCDMVQDAMVSHSVVTPADTTTEFEVLFPCCLPDQGGFDWLDLFKAKNPQYIELSDRMIMDWAEKSRGSDVGNRDGSGITCPKLPGSNDKPEMKFGIPEMEDMSIRRMISSMAPLQKRNYIIMEMRSNLIKELRTDGVARFFDSSFKKRAFVVMGDPSIEFKKKSQELLLKDKQEQIDAQFKKEKEEANRKKMMEKKQKEAEKAKKKAMEYLRHQPGLMANVLSLAKKEAERKKAEAPGRGDVIRVGKEAQDEEMEEEDEDEVEEDEVEVEEDPPKATLTPEASRDARAGMRRCVFAELGRSGGFTKFTLPDLEEGFDDVHFEWTKGGKAAEVLQKWIMERKLTSRVEDLSPSAWFKTKWSAWQKQVHTWQNKQTEYKGKMQKKATEKAQKEARKLQAAKVAEAKAAAEKAKKEQEKAEKEDEEEEKEEEEVKEEEEKVDPMEVDEEEEEERGFRPWRGFRPLYKDFTAEDWTLMSLCYELHLMAGAFKKDCDDPDRKGIILEHLGFYYNRYYAKNLTPKNYGVESEADLVNLAKDGTDCVFVNKDKVLESLLDDEIEYPQVFVKIAEEGRRHRALLVDMGDESAKLKFVVPKGPMKGRPGYTIGRLRSAEDAGGHGRTERTEELGRGARVERVARGYRCEVARTLITRLEAIAMRLENGWRPLLVGWRQSLIGWRPVEEPRRAFPPKRSELLRQARKVGATWGGDKWNRVEPCWGVMRDGG</sequence>
<name>A0ABP0NAF9_9DINO</name>
<dbReference type="SUPFAM" id="SSF49899">
    <property type="entry name" value="Concanavalin A-like lectins/glucanases"/>
    <property type="match status" value="1"/>
</dbReference>
<feature type="region of interest" description="Disordered" evidence="2">
    <location>
        <begin position="776"/>
        <end position="801"/>
    </location>
</feature>
<feature type="compositionally biased region" description="Acidic residues" evidence="2">
    <location>
        <begin position="617"/>
        <end position="626"/>
    </location>
</feature>
<reference evidence="4 5" key="1">
    <citation type="submission" date="2024-02" db="EMBL/GenBank/DDBJ databases">
        <authorList>
            <person name="Chen Y."/>
            <person name="Shah S."/>
            <person name="Dougan E. K."/>
            <person name="Thang M."/>
            <person name="Chan C."/>
        </authorList>
    </citation>
    <scope>NUCLEOTIDE SEQUENCE [LARGE SCALE GENOMIC DNA]</scope>
</reference>
<feature type="coiled-coil region" evidence="1">
    <location>
        <begin position="346"/>
        <end position="389"/>
    </location>
</feature>
<feature type="compositionally biased region" description="Basic and acidic residues" evidence="2">
    <location>
        <begin position="550"/>
        <end position="570"/>
    </location>
</feature>
<dbReference type="Proteomes" id="UP001642464">
    <property type="component" value="Unassembled WGS sequence"/>
</dbReference>
<evidence type="ECO:0000313" key="5">
    <source>
        <dbReference type="Proteomes" id="UP001642464"/>
    </source>
</evidence>
<protein>
    <submittedName>
        <fullName evidence="4">Heterogeneous nuclear ribonucleoprotein U-like protein 1 (Adenovirus early region 1B-associated protein 5) (E1B-55 kDa-associated protein 5) (E1B-AP5)</fullName>
    </submittedName>
</protein>
<keyword evidence="5" id="KW-1185">Reference proteome</keyword>